<evidence type="ECO:0000313" key="2">
    <source>
        <dbReference type="EMBL" id="GFR69991.1"/>
    </source>
</evidence>
<dbReference type="InterPro" id="IPR022894">
    <property type="entry name" value="Oligoribonuclease"/>
</dbReference>
<keyword evidence="1" id="KW-0378">Hydrolase</keyword>
<proteinExistence type="predicted"/>
<comment type="caution">
    <text evidence="2">The sequence shown here is derived from an EMBL/GenBank/DDBJ whole genome shotgun (WGS) entry which is preliminary data.</text>
</comment>
<dbReference type="GO" id="GO:0000175">
    <property type="term" value="F:3'-5'-RNA exonuclease activity"/>
    <property type="evidence" value="ECO:0007669"/>
    <property type="project" value="InterPro"/>
</dbReference>
<dbReference type="Proteomes" id="UP000762676">
    <property type="component" value="Unassembled WGS sequence"/>
</dbReference>
<accession>A0AAV4FAF9</accession>
<evidence type="ECO:0000256" key="1">
    <source>
        <dbReference type="ARBA" id="ARBA00022722"/>
    </source>
</evidence>
<dbReference type="EMBL" id="BMAT01004190">
    <property type="protein sequence ID" value="GFR69991.1"/>
    <property type="molecule type" value="Genomic_DNA"/>
</dbReference>
<dbReference type="PANTHER" id="PTHR11046">
    <property type="entry name" value="OLIGORIBONUCLEASE, MITOCHONDRIAL"/>
    <property type="match status" value="1"/>
</dbReference>
<gene>
    <name evidence="2" type="ORF">ElyMa_002061600</name>
</gene>
<reference evidence="2 3" key="1">
    <citation type="journal article" date="2021" name="Elife">
        <title>Chloroplast acquisition without the gene transfer in kleptoplastic sea slugs, Plakobranchus ocellatus.</title>
        <authorList>
            <person name="Maeda T."/>
            <person name="Takahashi S."/>
            <person name="Yoshida T."/>
            <person name="Shimamura S."/>
            <person name="Takaki Y."/>
            <person name="Nagai Y."/>
            <person name="Toyoda A."/>
            <person name="Suzuki Y."/>
            <person name="Arimoto A."/>
            <person name="Ishii H."/>
            <person name="Satoh N."/>
            <person name="Nishiyama T."/>
            <person name="Hasebe M."/>
            <person name="Maruyama T."/>
            <person name="Minagawa J."/>
            <person name="Obokata J."/>
            <person name="Shigenobu S."/>
        </authorList>
    </citation>
    <scope>NUCLEOTIDE SEQUENCE [LARGE SCALE GENOMIC DNA]</scope>
</reference>
<protein>
    <submittedName>
        <fullName evidence="2">Uncharacterized protein</fullName>
    </submittedName>
</protein>
<evidence type="ECO:0000313" key="3">
    <source>
        <dbReference type="Proteomes" id="UP000762676"/>
    </source>
</evidence>
<dbReference type="PANTHER" id="PTHR11046:SF25">
    <property type="match status" value="1"/>
</dbReference>
<sequence length="426" mass="47789">MAGAVNVIAAISKLRFKDGKGDPAGFKAFIKSEKIDPSLLPRYVGNRLHVIFHLGGSIFFLKDHLLTYLKNKCSQQKLRLALIGDLSNDFIVTQLQVLGLFGKVFTGPWMSEIYTSASDRDHMEKTSKVLSCVDFLAKIRDQPDLLITTEEDGFGKKLSSDKVLAALQQYQETSSRSSLYEAIALVASKVHSRLEKQLKKYREDPAYCPSDREVQETTASASVHNMVCERGLGMVDCFLRKGPNSSIKSVDAKVRGLLNNTLEWLESSSHQQSVLSFARKAGAICRKESAKQKEAIEKAILKRQQERGQVREMAERKKKEKDVRKALDEDDLEKLLEGVDSEGIGFVREILNGTTGRMFQHLWSTSDGADDLYYARVKKVKKTKKERQVKVAYWKTGEDGSEADAVDYQMTLHSLITDVILGDVIV</sequence>
<name>A0AAV4FAF9_9GAST</name>
<keyword evidence="3" id="KW-1185">Reference proteome</keyword>
<keyword evidence="1" id="KW-0540">Nuclease</keyword>
<dbReference type="AlphaFoldDB" id="A0AAV4FAF9"/>
<organism evidence="2 3">
    <name type="scientific">Elysia marginata</name>
    <dbReference type="NCBI Taxonomy" id="1093978"/>
    <lineage>
        <taxon>Eukaryota</taxon>
        <taxon>Metazoa</taxon>
        <taxon>Spiralia</taxon>
        <taxon>Lophotrochozoa</taxon>
        <taxon>Mollusca</taxon>
        <taxon>Gastropoda</taxon>
        <taxon>Heterobranchia</taxon>
        <taxon>Euthyneura</taxon>
        <taxon>Panpulmonata</taxon>
        <taxon>Sacoglossa</taxon>
        <taxon>Placobranchoidea</taxon>
        <taxon>Plakobranchidae</taxon>
        <taxon>Elysia</taxon>
    </lineage>
</organism>